<organism evidence="5 6">
    <name type="scientific">Clathrus columnatus</name>
    <dbReference type="NCBI Taxonomy" id="1419009"/>
    <lineage>
        <taxon>Eukaryota</taxon>
        <taxon>Fungi</taxon>
        <taxon>Dikarya</taxon>
        <taxon>Basidiomycota</taxon>
        <taxon>Agaricomycotina</taxon>
        <taxon>Agaricomycetes</taxon>
        <taxon>Phallomycetidae</taxon>
        <taxon>Phallales</taxon>
        <taxon>Clathraceae</taxon>
        <taxon>Clathrus</taxon>
    </lineage>
</organism>
<dbReference type="SUPFAM" id="SSF53335">
    <property type="entry name" value="S-adenosyl-L-methionine-dependent methyltransferases"/>
    <property type="match status" value="1"/>
</dbReference>
<dbReference type="GO" id="GO:0016740">
    <property type="term" value="F:transferase activity"/>
    <property type="evidence" value="ECO:0007669"/>
    <property type="project" value="UniProtKB-KW"/>
</dbReference>
<accession>A0AAV5AP65</accession>
<evidence type="ECO:0000313" key="5">
    <source>
        <dbReference type="EMBL" id="GJJ13705.1"/>
    </source>
</evidence>
<reference evidence="5" key="1">
    <citation type="submission" date="2021-10" db="EMBL/GenBank/DDBJ databases">
        <title>De novo Genome Assembly of Clathrus columnatus (Basidiomycota, Fungi) Using Illumina and Nanopore Sequence Data.</title>
        <authorList>
            <person name="Ogiso-Tanaka E."/>
            <person name="Itagaki H."/>
            <person name="Hosoya T."/>
            <person name="Hosaka K."/>
        </authorList>
    </citation>
    <scope>NUCLEOTIDE SEQUENCE</scope>
    <source>
        <strain evidence="5">MO-923</strain>
    </source>
</reference>
<evidence type="ECO:0000256" key="1">
    <source>
        <dbReference type="ARBA" id="ARBA00005179"/>
    </source>
</evidence>
<protein>
    <recommendedName>
        <fullName evidence="7">Methyltransferase domain-containing protein</fullName>
    </recommendedName>
</protein>
<evidence type="ECO:0000256" key="3">
    <source>
        <dbReference type="ARBA" id="ARBA00022691"/>
    </source>
</evidence>
<dbReference type="InterPro" id="IPR029063">
    <property type="entry name" value="SAM-dependent_MTases_sf"/>
</dbReference>
<comment type="pathway">
    <text evidence="1">Secondary metabolite biosynthesis.</text>
</comment>
<sequence>MASSLNDHSIYYRITEDEAKFLKGCTGITDDDELKHHILTVQAEAYALGKTRKNAIMLDIGCCFGNDSRKAISDGFPLSNVLCTDLRKGFFDIGHKLFKTTPKTFPLAFFEGDIFDTEFTYPYPTTTKIPNLSALENIGQLKGQVSVIHASSFFHLFNGEKQQELAHILAQLLLTQRSIILGCQIGAPTDEKALATTGDYFDKIFSPKAWKELWIGKNGPFKPDDVEIHANVRSFTVDEVLGATGTGDGEYYWLEWSVLRK</sequence>
<evidence type="ECO:0000256" key="2">
    <source>
        <dbReference type="ARBA" id="ARBA00022679"/>
    </source>
</evidence>
<evidence type="ECO:0000313" key="6">
    <source>
        <dbReference type="Proteomes" id="UP001050691"/>
    </source>
</evidence>
<keyword evidence="6" id="KW-1185">Reference proteome</keyword>
<dbReference type="AlphaFoldDB" id="A0AAV5AP65"/>
<comment type="similarity">
    <text evidence="4">Belongs to the class I-like SAM-binding methyltransferase superfamily.</text>
</comment>
<dbReference type="EMBL" id="BPWL01000009">
    <property type="protein sequence ID" value="GJJ13705.1"/>
    <property type="molecule type" value="Genomic_DNA"/>
</dbReference>
<gene>
    <name evidence="5" type="ORF">Clacol_007961</name>
</gene>
<dbReference type="InterPro" id="IPR051654">
    <property type="entry name" value="Meroterpenoid_MTases"/>
</dbReference>
<name>A0AAV5AP65_9AGAM</name>
<evidence type="ECO:0000256" key="4">
    <source>
        <dbReference type="ARBA" id="ARBA00038314"/>
    </source>
</evidence>
<keyword evidence="3" id="KW-0949">S-adenosyl-L-methionine</keyword>
<proteinExistence type="inferred from homology"/>
<dbReference type="Gene3D" id="3.40.50.150">
    <property type="entry name" value="Vaccinia Virus protein VP39"/>
    <property type="match status" value="1"/>
</dbReference>
<evidence type="ECO:0008006" key="7">
    <source>
        <dbReference type="Google" id="ProtNLM"/>
    </source>
</evidence>
<comment type="caution">
    <text evidence="5">The sequence shown here is derived from an EMBL/GenBank/DDBJ whole genome shotgun (WGS) entry which is preliminary data.</text>
</comment>
<dbReference type="PANTHER" id="PTHR35897:SF1">
    <property type="entry name" value="METHYLTRANSFERASE AUSD"/>
    <property type="match status" value="1"/>
</dbReference>
<keyword evidence="2" id="KW-0808">Transferase</keyword>
<dbReference type="Proteomes" id="UP001050691">
    <property type="component" value="Unassembled WGS sequence"/>
</dbReference>
<dbReference type="PANTHER" id="PTHR35897">
    <property type="entry name" value="METHYLTRANSFERASE AUSD"/>
    <property type="match status" value="1"/>
</dbReference>